<dbReference type="CDD" id="cd19086">
    <property type="entry name" value="AKR_AKR11C1"/>
    <property type="match status" value="1"/>
</dbReference>
<dbReference type="Pfam" id="PF00248">
    <property type="entry name" value="Aldo_ket_red"/>
    <property type="match status" value="1"/>
</dbReference>
<dbReference type="PANTHER" id="PTHR43312:SF1">
    <property type="entry name" value="NADP-DEPENDENT OXIDOREDUCTASE DOMAIN-CONTAINING PROTEIN"/>
    <property type="match status" value="1"/>
</dbReference>
<dbReference type="RefSeq" id="WP_213495256.1">
    <property type="nucleotide sequence ID" value="NZ_CP074694.1"/>
</dbReference>
<dbReference type="SUPFAM" id="SSF51430">
    <property type="entry name" value="NAD(P)-linked oxidoreductase"/>
    <property type="match status" value="1"/>
</dbReference>
<dbReference type="InterPro" id="IPR036812">
    <property type="entry name" value="NAD(P)_OxRdtase_dom_sf"/>
</dbReference>
<dbReference type="Proteomes" id="UP000676194">
    <property type="component" value="Chromosome"/>
</dbReference>
<name>A0A8E6EUG6_9BACT</name>
<organism evidence="2 3">
    <name type="scientific">Telmatocola sphagniphila</name>
    <dbReference type="NCBI Taxonomy" id="1123043"/>
    <lineage>
        <taxon>Bacteria</taxon>
        <taxon>Pseudomonadati</taxon>
        <taxon>Planctomycetota</taxon>
        <taxon>Planctomycetia</taxon>
        <taxon>Gemmatales</taxon>
        <taxon>Gemmataceae</taxon>
    </lineage>
</organism>
<sequence>MQYRKFGRTGASISEVSLGTWQLGGTEWGDVSDTDALEILHKAVDSGVNLLDTADIYGNGRSETLIKRFLLESPRKVYVATKLCKRSDGSNGWSQNFSLAALRQHTQDSIKRLGVESIWLQQFHCPPLEELQKGEIFDHIRTIQKEGLIEHWGVSVESIEEGMICLQQADCSSLQVIYNIFRQRLQDELLPRAKAQQVAILARLPLASGVLSGQFRSGQKFGANDHRNYNANGEKFNVGETFAGLPYEQALVFAEKVKAILQAEQNAPMAQLSLRWILDDESVSTVIPGATKLAQVESNAKASQLPRLSKEVHQALRQLYQSEIDGAVRGKY</sequence>
<accession>A0A8E6EUG6</accession>
<protein>
    <submittedName>
        <fullName evidence="2">Aldo/keto reductase</fullName>
    </submittedName>
</protein>
<reference evidence="2" key="1">
    <citation type="submission" date="2021-05" db="EMBL/GenBank/DDBJ databases">
        <title>Complete genome sequence of the cellulolytic planctomycete Telmatocola sphagniphila SP2T and characterization of the first cellulase from planctomycetes.</title>
        <authorList>
            <person name="Rakitin A.L."/>
            <person name="Beletsky A.V."/>
            <person name="Naumoff D.G."/>
            <person name="Kulichevskaya I.S."/>
            <person name="Mardanov A.V."/>
            <person name="Ravin N.V."/>
            <person name="Dedysh S.N."/>
        </authorList>
    </citation>
    <scope>NUCLEOTIDE SEQUENCE</scope>
    <source>
        <strain evidence="2">SP2T</strain>
    </source>
</reference>
<evidence type="ECO:0000259" key="1">
    <source>
        <dbReference type="Pfam" id="PF00248"/>
    </source>
</evidence>
<keyword evidence="3" id="KW-1185">Reference proteome</keyword>
<dbReference type="PANTHER" id="PTHR43312">
    <property type="entry name" value="D-THREO-ALDOSE 1-DEHYDROGENASE"/>
    <property type="match status" value="1"/>
</dbReference>
<feature type="domain" description="NADP-dependent oxidoreductase" evidence="1">
    <location>
        <begin position="16"/>
        <end position="320"/>
    </location>
</feature>
<proteinExistence type="predicted"/>
<dbReference type="KEGG" id="tsph:KIH39_21390"/>
<dbReference type="AlphaFoldDB" id="A0A8E6EUG6"/>
<dbReference type="EMBL" id="CP074694">
    <property type="protein sequence ID" value="QVL31375.1"/>
    <property type="molecule type" value="Genomic_DNA"/>
</dbReference>
<dbReference type="InterPro" id="IPR053135">
    <property type="entry name" value="AKR2_Oxidoreductase"/>
</dbReference>
<dbReference type="InterPro" id="IPR023210">
    <property type="entry name" value="NADP_OxRdtase_dom"/>
</dbReference>
<dbReference type="Gene3D" id="3.20.20.100">
    <property type="entry name" value="NADP-dependent oxidoreductase domain"/>
    <property type="match status" value="1"/>
</dbReference>
<gene>
    <name evidence="2" type="ORF">KIH39_21390</name>
</gene>
<evidence type="ECO:0000313" key="2">
    <source>
        <dbReference type="EMBL" id="QVL31375.1"/>
    </source>
</evidence>
<evidence type="ECO:0000313" key="3">
    <source>
        <dbReference type="Proteomes" id="UP000676194"/>
    </source>
</evidence>